<gene>
    <name evidence="1" type="ORF">RV045_07135</name>
</gene>
<comment type="caution">
    <text evidence="1">The sequence shown here is derived from an EMBL/GenBank/DDBJ whole genome shotgun (WGS) entry which is preliminary data.</text>
</comment>
<keyword evidence="2" id="KW-1185">Reference proteome</keyword>
<organism evidence="1 2">
    <name type="scientific">Amphibiibacter pelophylacis</name>
    <dbReference type="NCBI Taxonomy" id="1799477"/>
    <lineage>
        <taxon>Bacteria</taxon>
        <taxon>Pseudomonadati</taxon>
        <taxon>Pseudomonadota</taxon>
        <taxon>Betaproteobacteria</taxon>
        <taxon>Burkholderiales</taxon>
        <taxon>Sphaerotilaceae</taxon>
        <taxon>Amphibiibacter</taxon>
    </lineage>
</organism>
<proteinExistence type="predicted"/>
<evidence type="ECO:0000313" key="2">
    <source>
        <dbReference type="Proteomes" id="UP001364695"/>
    </source>
</evidence>
<reference evidence="1" key="1">
    <citation type="submission" date="2023-10" db="EMBL/GenBank/DDBJ databases">
        <title>Amphibacter perezi, gen. nov., sp. nov. a novel taxa of the family Comamonadaceae, class Betaproteobacteria isolated from the skin microbiota of Pelophylax perezi from different populations.</title>
        <authorList>
            <person name="Costa S."/>
            <person name="Proenca D.N."/>
            <person name="Lopes I."/>
            <person name="Morais P.V."/>
        </authorList>
    </citation>
    <scope>NUCLEOTIDE SEQUENCE</scope>
    <source>
        <strain evidence="1">SL12-8</strain>
    </source>
</reference>
<accession>A0ACC6P1W5</accession>
<protein>
    <submittedName>
        <fullName evidence="1">NAD(P)-dependent oxidoreductase</fullName>
    </submittedName>
</protein>
<sequence length="296" mass="32564">MRILLTGPSGFLGSALVRFWAERGHELTLIARPSSCLDRLQDLLAAVKVMRASTPDELAAVVREAMPDAIVHTACSYGRKGESALDVMDANIRLGVSLLQAILERMSLDDTPPTLFLNTGTVLEPRVSLYALSKSQFSAWGTTLAASTPQRLKFIDIRLQQMYGPGDDDSKFITQVIEACRQNKPRLALTEGEQLRDFIHIDDVVQAYDRILELRDQFATSDAIDVGSGEAVTIRSFVEMVRQLAGAETVLDFGAVQYRANEAMLCAADTARLRRLGWNPTVPLADGIRQLINSGR</sequence>
<dbReference type="Proteomes" id="UP001364695">
    <property type="component" value="Unassembled WGS sequence"/>
</dbReference>
<evidence type="ECO:0000313" key="1">
    <source>
        <dbReference type="EMBL" id="MEJ7138202.1"/>
    </source>
</evidence>
<dbReference type="EMBL" id="JAWDIE010000009">
    <property type="protein sequence ID" value="MEJ7138202.1"/>
    <property type="molecule type" value="Genomic_DNA"/>
</dbReference>
<name>A0ACC6P1W5_9BURK</name>